<comment type="caution">
    <text evidence="2">The sequence shown here is derived from an EMBL/GenBank/DDBJ whole genome shotgun (WGS) entry which is preliminary data.</text>
</comment>
<evidence type="ECO:0000256" key="1">
    <source>
        <dbReference type="SAM" id="Phobius"/>
    </source>
</evidence>
<gene>
    <name evidence="2" type="ORF">EJ08DRAFT_698491</name>
</gene>
<protein>
    <submittedName>
        <fullName evidence="2">Uncharacterized protein</fullName>
    </submittedName>
</protein>
<evidence type="ECO:0000313" key="2">
    <source>
        <dbReference type="EMBL" id="KAF2429355.1"/>
    </source>
</evidence>
<keyword evidence="1" id="KW-0472">Membrane</keyword>
<feature type="transmembrane region" description="Helical" evidence="1">
    <location>
        <begin position="12"/>
        <end position="30"/>
    </location>
</feature>
<reference evidence="2" key="1">
    <citation type="journal article" date="2020" name="Stud. Mycol.">
        <title>101 Dothideomycetes genomes: a test case for predicting lifestyles and emergence of pathogens.</title>
        <authorList>
            <person name="Haridas S."/>
            <person name="Albert R."/>
            <person name="Binder M."/>
            <person name="Bloem J."/>
            <person name="Labutti K."/>
            <person name="Salamov A."/>
            <person name="Andreopoulos B."/>
            <person name="Baker S."/>
            <person name="Barry K."/>
            <person name="Bills G."/>
            <person name="Bluhm B."/>
            <person name="Cannon C."/>
            <person name="Castanera R."/>
            <person name="Culley D."/>
            <person name="Daum C."/>
            <person name="Ezra D."/>
            <person name="Gonzalez J."/>
            <person name="Henrissat B."/>
            <person name="Kuo A."/>
            <person name="Liang C."/>
            <person name="Lipzen A."/>
            <person name="Lutzoni F."/>
            <person name="Magnuson J."/>
            <person name="Mondo S."/>
            <person name="Nolan M."/>
            <person name="Ohm R."/>
            <person name="Pangilinan J."/>
            <person name="Park H.-J."/>
            <person name="Ramirez L."/>
            <person name="Alfaro M."/>
            <person name="Sun H."/>
            <person name="Tritt A."/>
            <person name="Yoshinaga Y."/>
            <person name="Zwiers L.-H."/>
            <person name="Turgeon B."/>
            <person name="Goodwin S."/>
            <person name="Spatafora J."/>
            <person name="Crous P."/>
            <person name="Grigoriev I."/>
        </authorList>
    </citation>
    <scope>NUCLEOTIDE SEQUENCE</scope>
    <source>
        <strain evidence="2">CBS 130266</strain>
    </source>
</reference>
<organism evidence="2 3">
    <name type="scientific">Tothia fuscella</name>
    <dbReference type="NCBI Taxonomy" id="1048955"/>
    <lineage>
        <taxon>Eukaryota</taxon>
        <taxon>Fungi</taxon>
        <taxon>Dikarya</taxon>
        <taxon>Ascomycota</taxon>
        <taxon>Pezizomycotina</taxon>
        <taxon>Dothideomycetes</taxon>
        <taxon>Pleosporomycetidae</taxon>
        <taxon>Venturiales</taxon>
        <taxon>Cylindrosympodiaceae</taxon>
        <taxon>Tothia</taxon>
    </lineage>
</organism>
<keyword evidence="1" id="KW-1133">Transmembrane helix</keyword>
<accession>A0A9P4NNX7</accession>
<sequence length="347" mass="38230">MLSSRGARILTFSLNVALLCLALNFLLSHLNHSLIHTKRDLIASLPGHGETIVQAFGNFTVSKLAIPFGILSSPTTRNSLFSKRLRHNEHVSDEIWAKAISDGESLRCVMRMTAEELDAIPLANFPRWPANPSRQATSQSILSMGGEDDVREWKYYEAKHDDVWSANGRSGRGTGAEYITYFSTRARDPIIIAELMFSPAQRTGGQHGAVLPDLKQWSDVVFMQYYSAIQSGQINSLQNIKPDGTSQIPCPKYIFIPVIKTDTTIEIFDATAEKAGVSGAGKVVPGNIGKAVLGTAHGRAVAYFLATHKRQFGLMEIKNILLYMGDYKIPYAVFELGPVSRTSKARL</sequence>
<dbReference type="EMBL" id="MU007048">
    <property type="protein sequence ID" value="KAF2429355.1"/>
    <property type="molecule type" value="Genomic_DNA"/>
</dbReference>
<dbReference type="AlphaFoldDB" id="A0A9P4NNX7"/>
<proteinExistence type="predicted"/>
<evidence type="ECO:0000313" key="3">
    <source>
        <dbReference type="Proteomes" id="UP000800235"/>
    </source>
</evidence>
<dbReference type="Proteomes" id="UP000800235">
    <property type="component" value="Unassembled WGS sequence"/>
</dbReference>
<dbReference type="OrthoDB" id="5337308at2759"/>
<name>A0A9P4NNX7_9PEZI</name>
<keyword evidence="1" id="KW-0812">Transmembrane</keyword>
<keyword evidence="3" id="KW-1185">Reference proteome</keyword>